<accession>C7DK06</accession>
<name>C7DK06_9APHY</name>
<dbReference type="EMBL" id="GQ141647">
    <property type="protein sequence ID" value="ACT52860.1"/>
    <property type="molecule type" value="mRNA"/>
</dbReference>
<reference evidence="1" key="1">
    <citation type="submission" date="2009-05" db="EMBL/GenBank/DDBJ databases">
        <title>Characterization of Differentially Expressed Genes Related to Laccase Biosynthesis of White-Rot Fungus TR16.</title>
        <authorList>
            <person name="Chen Q.-T."/>
            <person name="Guo L.-Q."/>
            <person name="Lin J.-F."/>
        </authorList>
    </citation>
    <scope>NUCLEOTIDE SEQUENCE</scope>
    <source>
        <strain evidence="1">TR16</strain>
    </source>
</reference>
<proteinExistence type="evidence at transcript level"/>
<dbReference type="AlphaFoldDB" id="C7DK06"/>
<feature type="non-terminal residue" evidence="1">
    <location>
        <position position="86"/>
    </location>
</feature>
<sequence>ESCEDQSQRDLLAKALLCVSDISLCRCPTHVLYRFPQVTLRCANINSSCLHNFPLTGQLDSLLRLRHICGTLGCDIYNLLHWTARD</sequence>
<organism evidence="1">
    <name type="scientific">Polyporus grammocephalus</name>
    <dbReference type="NCBI Taxonomy" id="196234"/>
    <lineage>
        <taxon>Eukaryota</taxon>
        <taxon>Fungi</taxon>
        <taxon>Dikarya</taxon>
        <taxon>Basidiomycota</taxon>
        <taxon>Agaricomycotina</taxon>
        <taxon>Agaricomycetes</taxon>
        <taxon>Polyporales</taxon>
        <taxon>Polyporaceae</taxon>
        <taxon>Polyporus</taxon>
    </lineage>
</organism>
<evidence type="ECO:0000313" key="1">
    <source>
        <dbReference type="EMBL" id="ACT52860.1"/>
    </source>
</evidence>
<feature type="non-terminal residue" evidence="1">
    <location>
        <position position="1"/>
    </location>
</feature>
<protein>
    <submittedName>
        <fullName evidence="1">Karyopherin alpha 2</fullName>
    </submittedName>
</protein>